<keyword evidence="2" id="KW-0396">Initiation factor</keyword>
<dbReference type="AntiFam" id="ANF00149">
    <property type="entry name" value="Shadow ORF (opposite cshA)"/>
</dbReference>
<keyword evidence="2" id="KW-0378">Hydrolase</keyword>
<organism evidence="2">
    <name type="scientific">Ixodes ricinus</name>
    <name type="common">Common tick</name>
    <name type="synonym">Acarus ricinus</name>
    <dbReference type="NCBI Taxonomy" id="34613"/>
    <lineage>
        <taxon>Eukaryota</taxon>
        <taxon>Metazoa</taxon>
        <taxon>Ecdysozoa</taxon>
        <taxon>Arthropoda</taxon>
        <taxon>Chelicerata</taxon>
        <taxon>Arachnida</taxon>
        <taxon>Acari</taxon>
        <taxon>Parasitiformes</taxon>
        <taxon>Ixodida</taxon>
        <taxon>Ixodoidea</taxon>
        <taxon>Ixodidae</taxon>
        <taxon>Ixodinae</taxon>
        <taxon>Ixodes</taxon>
    </lineage>
</organism>
<keyword evidence="2" id="KW-0547">Nucleotide-binding</keyword>
<keyword evidence="2" id="KW-0067">ATP-binding</keyword>
<feature type="region of interest" description="Disordered" evidence="1">
    <location>
        <begin position="219"/>
        <end position="257"/>
    </location>
</feature>
<dbReference type="AlphaFoldDB" id="A0A0K8RG64"/>
<dbReference type="EMBL" id="GADI01003950">
    <property type="protein sequence ID" value="JAA69858.1"/>
    <property type="molecule type" value="mRNA"/>
</dbReference>
<dbReference type="GO" id="GO:0003743">
    <property type="term" value="F:translation initiation factor activity"/>
    <property type="evidence" value="ECO:0007669"/>
    <property type="project" value="UniProtKB-KW"/>
</dbReference>
<keyword evidence="2" id="KW-0648">Protein biosynthesis</keyword>
<evidence type="ECO:0000256" key="1">
    <source>
        <dbReference type="SAM" id="MobiDB-lite"/>
    </source>
</evidence>
<sequence>MTRDTCWTSMPLAQMSVVINTRLEPERNSFMMASLSFWGMSPCIEDTVKLASRIFSLSQSTFLLVLQKMTAWVMVRVSYRSHRVSNFHSSLSTATKNCLMPSRVGSSRLTRMRTGSVMNLLVIYEDLVGQGGRDEHHLGARGQVSVHVVDLLLEALVEHFVGFIEYQHLDGTGAEIPPLRSCQRHVRACRTRCAAHSPACGCPPPGWCPQCMSGTGRSCSRPAPGSPSGSVQPAPWWEKVSAPGSPASGCRWSAARR</sequence>
<dbReference type="GO" id="GO:0004386">
    <property type="term" value="F:helicase activity"/>
    <property type="evidence" value="ECO:0007669"/>
    <property type="project" value="UniProtKB-KW"/>
</dbReference>
<evidence type="ECO:0000313" key="2">
    <source>
        <dbReference type="EMBL" id="JAA69858.1"/>
    </source>
</evidence>
<keyword evidence="2" id="KW-0347">Helicase</keyword>
<accession>A0A0K8RG64</accession>
<proteinExistence type="evidence at transcript level"/>
<protein>
    <submittedName>
        <fullName evidence="2">Putative translation initiation factor 4f helicase subunit eif-4a</fullName>
    </submittedName>
</protein>
<name>A0A0K8RG64_IXORI</name>
<reference evidence="2" key="1">
    <citation type="submission" date="2012-12" db="EMBL/GenBank/DDBJ databases">
        <title>Identification and characterization of a phenylalanine ammonia-lyase gene family in Isatis indigotica Fort.</title>
        <authorList>
            <person name="Liu Q."/>
            <person name="Chen J."/>
            <person name="Zhou X."/>
            <person name="Di P."/>
            <person name="Xiao Y."/>
            <person name="Xuan H."/>
            <person name="Zhang L."/>
            <person name="Chen W."/>
        </authorList>
    </citation>
    <scope>NUCLEOTIDE SEQUENCE</scope>
    <source>
        <tissue evidence="2">Salivary gland</tissue>
    </source>
</reference>